<dbReference type="Proteomes" id="UP000321736">
    <property type="component" value="Unassembled WGS sequence"/>
</dbReference>
<comment type="caution">
    <text evidence="3">The sequence shown here is derived from an EMBL/GenBank/DDBJ whole genome shotgun (WGS) entry which is preliminary data.</text>
</comment>
<dbReference type="NCBIfam" id="NF047420">
    <property type="entry name" value="EF_P_mod_YmfI"/>
    <property type="match status" value="1"/>
</dbReference>
<gene>
    <name evidence="3" type="ORF">SPI02_08700</name>
</gene>
<sequence length="235" mass="25989">MKALVIGGSGSIGTAIVERLLADNYEVIVHYNRSDLKLLQQKYQNQNVSFVQCDLASSSEDIMQHFEFIQNLDCLIYAAGQSVYGMLQDMDDALIDQCYRINVKSLMQISRGMINQLRKSDHGRIIVISSIWGETGASMEVVYSAMKAAQIGFVKALSQELALTNVTVNAVAPGFVSGNMADEWSDIERAAIIDDLPQQRMVTPEEVAFSCAYLYHPMAQSVTGTVQKVNGGWYI</sequence>
<dbReference type="OrthoDB" id="9803333at2"/>
<dbReference type="Gene3D" id="3.40.50.720">
    <property type="entry name" value="NAD(P)-binding Rossmann-like Domain"/>
    <property type="match status" value="1"/>
</dbReference>
<evidence type="ECO:0000313" key="3">
    <source>
        <dbReference type="EMBL" id="GEP84285.1"/>
    </source>
</evidence>
<dbReference type="CDD" id="cd05233">
    <property type="entry name" value="SDR_c"/>
    <property type="match status" value="1"/>
</dbReference>
<organism evidence="3 4">
    <name type="scientific">Staphylococcus piscifermentans</name>
    <dbReference type="NCBI Taxonomy" id="70258"/>
    <lineage>
        <taxon>Bacteria</taxon>
        <taxon>Bacillati</taxon>
        <taxon>Bacillota</taxon>
        <taxon>Bacilli</taxon>
        <taxon>Bacillales</taxon>
        <taxon>Staphylococcaceae</taxon>
        <taxon>Staphylococcus</taxon>
    </lineage>
</organism>
<dbReference type="PANTHER" id="PTHR42879">
    <property type="entry name" value="3-OXOACYL-(ACYL-CARRIER-PROTEIN) REDUCTASE"/>
    <property type="match status" value="1"/>
</dbReference>
<proteinExistence type="inferred from homology"/>
<dbReference type="EMBL" id="BKAR01000008">
    <property type="protein sequence ID" value="GEP84285.1"/>
    <property type="molecule type" value="Genomic_DNA"/>
</dbReference>
<dbReference type="SUPFAM" id="SSF51735">
    <property type="entry name" value="NAD(P)-binding Rossmann-fold domains"/>
    <property type="match status" value="1"/>
</dbReference>
<keyword evidence="4" id="KW-1185">Reference proteome</keyword>
<dbReference type="PRINTS" id="PR00081">
    <property type="entry name" value="GDHRDH"/>
</dbReference>
<dbReference type="RefSeq" id="WP_095105596.1">
    <property type="nucleotide sequence ID" value="NZ_BKAR01000008.1"/>
</dbReference>
<dbReference type="PANTHER" id="PTHR42879:SF2">
    <property type="entry name" value="3-OXOACYL-[ACYL-CARRIER-PROTEIN] REDUCTASE FABG"/>
    <property type="match status" value="1"/>
</dbReference>
<dbReference type="AlphaFoldDB" id="A0A239U6F2"/>
<comment type="similarity">
    <text evidence="1 2">Belongs to the short-chain dehydrogenases/reductases (SDR) family.</text>
</comment>
<name>A0A239U6F2_9STAP</name>
<dbReference type="InterPro" id="IPR036291">
    <property type="entry name" value="NAD(P)-bd_dom_sf"/>
</dbReference>
<dbReference type="InterPro" id="IPR050259">
    <property type="entry name" value="SDR"/>
</dbReference>
<evidence type="ECO:0000313" key="4">
    <source>
        <dbReference type="Proteomes" id="UP000321736"/>
    </source>
</evidence>
<protein>
    <submittedName>
        <fullName evidence="3">3-oxoacyl-ACP reductase</fullName>
    </submittedName>
</protein>
<dbReference type="PRINTS" id="PR00080">
    <property type="entry name" value="SDRFAMILY"/>
</dbReference>
<evidence type="ECO:0000256" key="2">
    <source>
        <dbReference type="RuleBase" id="RU000363"/>
    </source>
</evidence>
<evidence type="ECO:0000256" key="1">
    <source>
        <dbReference type="ARBA" id="ARBA00006484"/>
    </source>
</evidence>
<dbReference type="Pfam" id="PF00106">
    <property type="entry name" value="adh_short"/>
    <property type="match status" value="1"/>
</dbReference>
<reference evidence="3 4" key="1">
    <citation type="submission" date="2019-07" db="EMBL/GenBank/DDBJ databases">
        <title>Whole genome shotgun sequence of Staphylococcus piscifermentans NBRC 109625.</title>
        <authorList>
            <person name="Hosoyama A."/>
            <person name="Uohara A."/>
            <person name="Ohji S."/>
            <person name="Ichikawa N."/>
        </authorList>
    </citation>
    <scope>NUCLEOTIDE SEQUENCE [LARGE SCALE GENOMIC DNA]</scope>
    <source>
        <strain evidence="3 4">NBRC 109625</strain>
    </source>
</reference>
<accession>A0A239U6F2</accession>
<dbReference type="InterPro" id="IPR002347">
    <property type="entry name" value="SDR_fam"/>
</dbReference>